<feature type="compositionally biased region" description="Polar residues" evidence="1">
    <location>
        <begin position="85"/>
        <end position="94"/>
    </location>
</feature>
<sequence>MVFSNSASIYASNTKSISAATLIRTVFLIRREKARSKLERQQRKAKKLRLELELEKAERKVQEATSESKLKRENGDEGDDKPLRSTANNGTDLSLPTPLNFLRRISKADNYDIQTCTLGN</sequence>
<evidence type="ECO:0000313" key="3">
    <source>
        <dbReference type="Proteomes" id="UP000235672"/>
    </source>
</evidence>
<keyword evidence="3" id="KW-1185">Reference proteome</keyword>
<reference evidence="2 3" key="1">
    <citation type="submission" date="2016-05" db="EMBL/GenBank/DDBJ databases">
        <title>A degradative enzymes factory behind the ericoid mycorrhizal symbiosis.</title>
        <authorList>
            <consortium name="DOE Joint Genome Institute"/>
            <person name="Martino E."/>
            <person name="Morin E."/>
            <person name="Grelet G."/>
            <person name="Kuo A."/>
            <person name="Kohler A."/>
            <person name="Daghino S."/>
            <person name="Barry K."/>
            <person name="Choi C."/>
            <person name="Cichocki N."/>
            <person name="Clum A."/>
            <person name="Copeland A."/>
            <person name="Hainaut M."/>
            <person name="Haridas S."/>
            <person name="Labutti K."/>
            <person name="Lindquist E."/>
            <person name="Lipzen A."/>
            <person name="Khouja H.-R."/>
            <person name="Murat C."/>
            <person name="Ohm R."/>
            <person name="Olson A."/>
            <person name="Spatafora J."/>
            <person name="Veneault-Fourrey C."/>
            <person name="Henrissat B."/>
            <person name="Grigoriev I."/>
            <person name="Martin F."/>
            <person name="Perotto S."/>
        </authorList>
    </citation>
    <scope>NUCLEOTIDE SEQUENCE [LARGE SCALE GENOMIC DNA]</scope>
    <source>
        <strain evidence="2 3">UAMH 7357</strain>
    </source>
</reference>
<proteinExistence type="predicted"/>
<dbReference type="AlphaFoldDB" id="A0A2J6QGH2"/>
<protein>
    <submittedName>
        <fullName evidence="2">Uncharacterized protein</fullName>
    </submittedName>
</protein>
<organism evidence="2 3">
    <name type="scientific">Hyaloscypha hepaticicola</name>
    <dbReference type="NCBI Taxonomy" id="2082293"/>
    <lineage>
        <taxon>Eukaryota</taxon>
        <taxon>Fungi</taxon>
        <taxon>Dikarya</taxon>
        <taxon>Ascomycota</taxon>
        <taxon>Pezizomycotina</taxon>
        <taxon>Leotiomycetes</taxon>
        <taxon>Helotiales</taxon>
        <taxon>Hyaloscyphaceae</taxon>
        <taxon>Hyaloscypha</taxon>
    </lineage>
</organism>
<dbReference type="STRING" id="1745343.A0A2J6QGH2"/>
<name>A0A2J6QGH2_9HELO</name>
<accession>A0A2J6QGH2</accession>
<dbReference type="Proteomes" id="UP000235672">
    <property type="component" value="Unassembled WGS sequence"/>
</dbReference>
<feature type="region of interest" description="Disordered" evidence="1">
    <location>
        <begin position="57"/>
        <end position="97"/>
    </location>
</feature>
<evidence type="ECO:0000313" key="2">
    <source>
        <dbReference type="EMBL" id="PMD25371.1"/>
    </source>
</evidence>
<evidence type="ECO:0000256" key="1">
    <source>
        <dbReference type="SAM" id="MobiDB-lite"/>
    </source>
</evidence>
<gene>
    <name evidence="2" type="ORF">NA56DRAFT_699294</name>
</gene>
<feature type="compositionally biased region" description="Basic and acidic residues" evidence="1">
    <location>
        <begin position="57"/>
        <end position="83"/>
    </location>
</feature>
<dbReference type="EMBL" id="KZ613470">
    <property type="protein sequence ID" value="PMD25371.1"/>
    <property type="molecule type" value="Genomic_DNA"/>
</dbReference>